<feature type="compositionally biased region" description="Polar residues" evidence="6">
    <location>
        <begin position="342"/>
        <end position="354"/>
    </location>
</feature>
<feature type="compositionally biased region" description="Low complexity" evidence="6">
    <location>
        <begin position="49"/>
        <end position="66"/>
    </location>
</feature>
<protein>
    <recommendedName>
        <fullName evidence="4">60S ribosomal protein L13</fullName>
    </recommendedName>
</protein>
<evidence type="ECO:0000256" key="5">
    <source>
        <dbReference type="SAM" id="Coils"/>
    </source>
</evidence>
<dbReference type="PANTHER" id="PTHR11722">
    <property type="entry name" value="60S RIBOSOMAL PROTEIN L13"/>
    <property type="match status" value="1"/>
</dbReference>
<evidence type="ECO:0000256" key="6">
    <source>
        <dbReference type="SAM" id="MobiDB-lite"/>
    </source>
</evidence>
<dbReference type="Gene3D" id="1.20.5.110">
    <property type="match status" value="1"/>
</dbReference>
<feature type="region of interest" description="Disordered" evidence="6">
    <location>
        <begin position="675"/>
        <end position="700"/>
    </location>
</feature>
<dbReference type="InterPro" id="IPR018256">
    <property type="entry name" value="Ribosomal_eL13_CS"/>
</dbReference>
<keyword evidence="3 4" id="KW-0687">Ribonucleoprotein</keyword>
<evidence type="ECO:0000256" key="1">
    <source>
        <dbReference type="ARBA" id="ARBA00005640"/>
    </source>
</evidence>
<feature type="region of interest" description="Disordered" evidence="6">
    <location>
        <begin position="1"/>
        <end position="92"/>
    </location>
</feature>
<evidence type="ECO:0000256" key="3">
    <source>
        <dbReference type="ARBA" id="ARBA00023274"/>
    </source>
</evidence>
<dbReference type="EMBL" id="JBFXLU010000177">
    <property type="protein sequence ID" value="KAL2836530.1"/>
    <property type="molecule type" value="Genomic_DNA"/>
</dbReference>
<dbReference type="PANTHER" id="PTHR11722:SF0">
    <property type="entry name" value="LARGE RIBOSOMAL SUBUNIT PROTEIN EL13"/>
    <property type="match status" value="1"/>
</dbReference>
<dbReference type="Proteomes" id="UP001610446">
    <property type="component" value="Unassembled WGS sequence"/>
</dbReference>
<name>A0ABR4J8Z9_9EURO</name>
<gene>
    <name evidence="7" type="ORF">BJY01DRAFT_238246</name>
</gene>
<keyword evidence="5" id="KW-0175">Coiled coil</keyword>
<feature type="compositionally biased region" description="Polar residues" evidence="6">
    <location>
        <begin position="1"/>
        <end position="13"/>
    </location>
</feature>
<feature type="region of interest" description="Disordered" evidence="6">
    <location>
        <begin position="315"/>
        <end position="406"/>
    </location>
</feature>
<keyword evidence="8" id="KW-1185">Reference proteome</keyword>
<dbReference type="InterPro" id="IPR001380">
    <property type="entry name" value="Ribosomal_eL13"/>
</dbReference>
<comment type="similarity">
    <text evidence="1 4">Belongs to the eukaryotic ribosomal protein eL13 family.</text>
</comment>
<reference evidence="7 8" key="1">
    <citation type="submission" date="2024-07" db="EMBL/GenBank/DDBJ databases">
        <title>Section-level genome sequencing and comparative genomics of Aspergillus sections Usti and Cavernicolus.</title>
        <authorList>
            <consortium name="Lawrence Berkeley National Laboratory"/>
            <person name="Nybo J.L."/>
            <person name="Vesth T.C."/>
            <person name="Theobald S."/>
            <person name="Frisvad J.C."/>
            <person name="Larsen T.O."/>
            <person name="Kjaerboelling I."/>
            <person name="Rothschild-Mancinelli K."/>
            <person name="Lyhne E.K."/>
            <person name="Kogle M.E."/>
            <person name="Barry K."/>
            <person name="Clum A."/>
            <person name="Na H."/>
            <person name="Ledsgaard L."/>
            <person name="Lin J."/>
            <person name="Lipzen A."/>
            <person name="Kuo A."/>
            <person name="Riley R."/>
            <person name="Mondo S."/>
            <person name="Labutti K."/>
            <person name="Haridas S."/>
            <person name="Pangalinan J."/>
            <person name="Salamov A.A."/>
            <person name="Simmons B.A."/>
            <person name="Magnuson J.K."/>
            <person name="Chen J."/>
            <person name="Drula E."/>
            <person name="Henrissat B."/>
            <person name="Wiebenga A."/>
            <person name="Lubbers R.J."/>
            <person name="Gomes A.C."/>
            <person name="Makela M.R."/>
            <person name="Stajich J."/>
            <person name="Grigoriev I.V."/>
            <person name="Mortensen U.H."/>
            <person name="De Vries R.P."/>
            <person name="Baker S.E."/>
            <person name="Andersen M.R."/>
        </authorList>
    </citation>
    <scope>NUCLEOTIDE SEQUENCE [LARGE SCALE GENOMIC DNA]</scope>
    <source>
        <strain evidence="7 8">CBS 123904</strain>
    </source>
</reference>
<evidence type="ECO:0000256" key="2">
    <source>
        <dbReference type="ARBA" id="ARBA00022980"/>
    </source>
</evidence>
<feature type="compositionally biased region" description="Polar residues" evidence="6">
    <location>
        <begin position="315"/>
        <end position="326"/>
    </location>
</feature>
<feature type="region of interest" description="Disordered" evidence="6">
    <location>
        <begin position="262"/>
        <end position="301"/>
    </location>
</feature>
<sequence>MSQDVKPQLSQGSLAPPVEIPRPVTPVQRASLSPSPDLSVGAGSRCLHSHNNSFNSPPSLPSSSDMTPPPSAQIPGAPLRRSRSRSSSYLAPSPDIEETLCAAYGASENLPTADDIDSANEMKLRAIAKELLGVARESRVSALHFKLQYGLLEFRSNVAIQRAEVEHKLARREAEILQSTEYRNRQVLSETVPTPQISNIELELAIKRNQELENVNATLDRRLRQAKKLIEQEKDKSDLLREENQALKKRIRENREHFSRMIEHGPMSPSPQAGAQQTPHRRSMPQFVDNGEHGHRSDSNNPFAALLAADRVLNRESSSVTSTPNRNRAHRRHSNGHVRGSHSLSSLPMTPSQTHKLHRHHQESHYATPGRDSSDENRDRDSTISASDIEEAETEEDVPTSQAGSLAISMLRRNPLGTQRDVRSVGGAVPKSSTLLQTKLFGQVRKAGVERPLSGIKRKASFDGASSKKTKAEEQAIKHNNQLQKHHFHKDWQRRVRVHFEQAGRKHSRREARLAKAAAVAPRPVDKLRPVVRCPTIKYNRRVRAGRGFTLAELKEAGIPKKLAPTIGIAVDHRRNNYSKESLVANVARLKDYKARLILFPRKSGQFKSLDSSADEVNAAKAAFAAEGQTQGYATKVGSLLPIKNIGAAEAVTEVKRDDLPKGEEAAYRRLREARSEARYQGAREKRAKAKAEEESAAKK</sequence>
<dbReference type="HAMAP" id="MF_00499">
    <property type="entry name" value="Ribosomal_eL13"/>
    <property type="match status" value="1"/>
</dbReference>
<comment type="caution">
    <text evidence="7">The sequence shown here is derived from an EMBL/GenBank/DDBJ whole genome shotgun (WGS) entry which is preliminary data.</text>
</comment>
<feature type="compositionally biased region" description="Basic and acidic residues" evidence="6">
    <location>
        <begin position="372"/>
        <end position="382"/>
    </location>
</feature>
<dbReference type="PROSITE" id="PS01104">
    <property type="entry name" value="RIBOSOMAL_L13E"/>
    <property type="match status" value="1"/>
</dbReference>
<organism evidence="7 8">
    <name type="scientific">Aspergillus pseudoustus</name>
    <dbReference type="NCBI Taxonomy" id="1810923"/>
    <lineage>
        <taxon>Eukaryota</taxon>
        <taxon>Fungi</taxon>
        <taxon>Dikarya</taxon>
        <taxon>Ascomycota</taxon>
        <taxon>Pezizomycotina</taxon>
        <taxon>Eurotiomycetes</taxon>
        <taxon>Eurotiomycetidae</taxon>
        <taxon>Eurotiales</taxon>
        <taxon>Aspergillaceae</taxon>
        <taxon>Aspergillus</taxon>
        <taxon>Aspergillus subgen. Nidulantes</taxon>
    </lineage>
</organism>
<accession>A0ABR4J8Z9</accession>
<evidence type="ECO:0000313" key="7">
    <source>
        <dbReference type="EMBL" id="KAL2836530.1"/>
    </source>
</evidence>
<evidence type="ECO:0000256" key="4">
    <source>
        <dbReference type="RuleBase" id="RU000572"/>
    </source>
</evidence>
<feature type="coiled-coil region" evidence="5">
    <location>
        <begin position="160"/>
        <end position="257"/>
    </location>
</feature>
<evidence type="ECO:0000313" key="8">
    <source>
        <dbReference type="Proteomes" id="UP001610446"/>
    </source>
</evidence>
<dbReference type="Pfam" id="PF01294">
    <property type="entry name" value="Ribosomal_L13e"/>
    <property type="match status" value="1"/>
</dbReference>
<proteinExistence type="inferred from homology"/>
<feature type="compositionally biased region" description="Basic residues" evidence="6">
    <location>
        <begin position="327"/>
        <end position="340"/>
    </location>
</feature>
<keyword evidence="2 4" id="KW-0689">Ribosomal protein</keyword>
<feature type="compositionally biased region" description="Acidic residues" evidence="6">
    <location>
        <begin position="388"/>
        <end position="398"/>
    </location>
</feature>